<dbReference type="PANTHER" id="PTHR12829:SF8">
    <property type="entry name" value="CHROMOSOME UNDETERMINED SCAFFOLD_82, WHOLE GENOME SHOTGUN SEQUENCE"/>
    <property type="match status" value="1"/>
</dbReference>
<dbReference type="GO" id="GO:0036396">
    <property type="term" value="C:RNA N6-methyladenosine methyltransferase complex"/>
    <property type="evidence" value="ECO:0007669"/>
    <property type="project" value="TreeGrafter"/>
</dbReference>
<feature type="compositionally biased region" description="Basic residues" evidence="2">
    <location>
        <begin position="1"/>
        <end position="13"/>
    </location>
</feature>
<sequence length="446" mass="50826">MGRPRRGAARRSRLGGSAGLPSAVHYVGYVEDDETPEMIMKKFEALERVKQAVLDKRLDTTEKGVESPAEEDEGDGMRRPGATEEGAKDPSSPSGLDEIDASRGKGDNDLDESDLLEVFKQTSLFSVKSAQTSNELLMDYEGHEDMWDDDLNASDFELDEDEFWGGLTFRKKRRGTGSSRGSRGGVPYLRRTVTVLNKDTGVYVQKKVRVVDHTLPQLMRIPPPPVPLSWCRSVKPYRKRVMAPEPDCRVVREGCIAEMNFNALRREETYVAVLINPDWVVEESDDETVTDKLHCLKRIPLTKLCPTGFVFIWIDKGDVQKVCELMHRQNYVYVENLTWVQMLPNNKMIHGECKYTRKCHSTLYIFRRHNEGKDIELRHQRNPDVVLDCLRTSIDGHKKTPDETYKAIETLLPSFEGRALELWSSPDGPRKGWTHVVENLEEPGDC</sequence>
<dbReference type="Pfam" id="PF05063">
    <property type="entry name" value="MT-A70"/>
    <property type="match status" value="1"/>
</dbReference>
<comment type="similarity">
    <text evidence="1">Belongs to the MT-A70-like family.</text>
</comment>
<proteinExistence type="inferred from homology"/>
<dbReference type="InterPro" id="IPR007757">
    <property type="entry name" value="MT-A70-like"/>
</dbReference>
<protein>
    <submittedName>
        <fullName evidence="3">Uncharacterized protein</fullName>
    </submittedName>
</protein>
<organism evidence="3">
    <name type="scientific">Chloropicon primus</name>
    <dbReference type="NCBI Taxonomy" id="1764295"/>
    <lineage>
        <taxon>Eukaryota</taxon>
        <taxon>Viridiplantae</taxon>
        <taxon>Chlorophyta</taxon>
        <taxon>Chloropicophyceae</taxon>
        <taxon>Chloropicales</taxon>
        <taxon>Chloropicaceae</taxon>
        <taxon>Chloropicon</taxon>
    </lineage>
</organism>
<gene>
    <name evidence="3" type="ORF">CPRI1469_LOCUS3010</name>
</gene>
<name>A0A7S2T0R3_9CHLO</name>
<dbReference type="AlphaFoldDB" id="A0A7S2T0R3"/>
<feature type="region of interest" description="Disordered" evidence="2">
    <location>
        <begin position="53"/>
        <end position="108"/>
    </location>
</feature>
<evidence type="ECO:0000313" key="3">
    <source>
        <dbReference type="EMBL" id="CAD9714158.1"/>
    </source>
</evidence>
<dbReference type="GO" id="GO:0005634">
    <property type="term" value="C:nucleus"/>
    <property type="evidence" value="ECO:0007669"/>
    <property type="project" value="TreeGrafter"/>
</dbReference>
<evidence type="ECO:0000256" key="1">
    <source>
        <dbReference type="PROSITE-ProRule" id="PRU00489"/>
    </source>
</evidence>
<feature type="compositionally biased region" description="Basic and acidic residues" evidence="2">
    <location>
        <begin position="53"/>
        <end position="65"/>
    </location>
</feature>
<evidence type="ECO:0000256" key="2">
    <source>
        <dbReference type="SAM" id="MobiDB-lite"/>
    </source>
</evidence>
<accession>A0A7S2T0R3</accession>
<reference evidence="3" key="1">
    <citation type="submission" date="2021-01" db="EMBL/GenBank/DDBJ databases">
        <authorList>
            <person name="Corre E."/>
            <person name="Pelletier E."/>
            <person name="Niang G."/>
            <person name="Scheremetjew M."/>
            <person name="Finn R."/>
            <person name="Kale V."/>
            <person name="Holt S."/>
            <person name="Cochrane G."/>
            <person name="Meng A."/>
            <person name="Brown T."/>
            <person name="Cohen L."/>
        </authorList>
    </citation>
    <scope>NUCLEOTIDE SEQUENCE</scope>
    <source>
        <strain evidence="3">CCMP1205</strain>
    </source>
</reference>
<feature type="compositionally biased region" description="Basic and acidic residues" evidence="2">
    <location>
        <begin position="75"/>
        <end position="88"/>
    </location>
</feature>
<dbReference type="EMBL" id="HBHL01004662">
    <property type="protein sequence ID" value="CAD9714158.1"/>
    <property type="molecule type" value="Transcribed_RNA"/>
</dbReference>
<dbReference type="PROSITE" id="PS51143">
    <property type="entry name" value="MT_A70"/>
    <property type="match status" value="1"/>
</dbReference>
<dbReference type="GO" id="GO:0008168">
    <property type="term" value="F:methyltransferase activity"/>
    <property type="evidence" value="ECO:0007669"/>
    <property type="project" value="TreeGrafter"/>
</dbReference>
<feature type="region of interest" description="Disordered" evidence="2">
    <location>
        <begin position="1"/>
        <end position="22"/>
    </location>
</feature>
<dbReference type="PANTHER" id="PTHR12829">
    <property type="entry name" value="N6-ADENOSINE-METHYLTRANSFERASE"/>
    <property type="match status" value="1"/>
</dbReference>